<sequence length="158" mass="18059">MMPLSVDRFCARTESVTDDFVPSCTVSATAPAEEERTAIPRPRTTGTGRKKNTYTRIAVDYSHKLQILERLENRDTVGEDIKGKGRLENYRRRCDATVLPAQAESDIVLWLNTMRKEGCPVSAKMLELKVLEVADISSESFSASYSWRRRFMRRHKLS</sequence>
<evidence type="ECO:0000313" key="5">
    <source>
        <dbReference type="Proteomes" id="UP000018948"/>
    </source>
</evidence>
<evidence type="ECO:0000313" key="4">
    <source>
        <dbReference type="EMBL" id="ETP51618.1"/>
    </source>
</evidence>
<dbReference type="PROSITE" id="PS51253">
    <property type="entry name" value="HTH_CENPB"/>
    <property type="match status" value="1"/>
</dbReference>
<dbReference type="Pfam" id="PF03221">
    <property type="entry name" value="HTH_Tnp_Tc5"/>
    <property type="match status" value="1"/>
</dbReference>
<name>W2ZWE7_PHYNI</name>
<feature type="domain" description="HTH CENPB-type" evidence="3">
    <location>
        <begin position="91"/>
        <end position="158"/>
    </location>
</feature>
<evidence type="ECO:0000256" key="1">
    <source>
        <dbReference type="ARBA" id="ARBA00023125"/>
    </source>
</evidence>
<feature type="non-terminal residue" evidence="4">
    <location>
        <position position="158"/>
    </location>
</feature>
<dbReference type="InterPro" id="IPR006600">
    <property type="entry name" value="HTH_CenpB_DNA-bd_dom"/>
</dbReference>
<protein>
    <recommendedName>
        <fullName evidence="3">HTH CENPB-type domain-containing protein</fullName>
    </recommendedName>
</protein>
<proteinExistence type="predicted"/>
<dbReference type="Proteomes" id="UP000018948">
    <property type="component" value="Unassembled WGS sequence"/>
</dbReference>
<keyword evidence="1" id="KW-0238">DNA-binding</keyword>
<accession>W2ZWE7</accession>
<organism evidence="4 5">
    <name type="scientific">Phytophthora nicotianae P10297</name>
    <dbReference type="NCBI Taxonomy" id="1317064"/>
    <lineage>
        <taxon>Eukaryota</taxon>
        <taxon>Sar</taxon>
        <taxon>Stramenopiles</taxon>
        <taxon>Oomycota</taxon>
        <taxon>Peronosporomycetes</taxon>
        <taxon>Peronosporales</taxon>
        <taxon>Peronosporaceae</taxon>
        <taxon>Phytophthora</taxon>
    </lineage>
</organism>
<dbReference type="OrthoDB" id="102206at2759"/>
<comment type="caution">
    <text evidence="4">The sequence shown here is derived from an EMBL/GenBank/DDBJ whole genome shotgun (WGS) entry which is preliminary data.</text>
</comment>
<reference evidence="4 5" key="1">
    <citation type="submission" date="2013-11" db="EMBL/GenBank/DDBJ databases">
        <title>The Genome Sequence of Phytophthora parasitica P10297.</title>
        <authorList>
            <consortium name="The Broad Institute Genomics Platform"/>
            <person name="Russ C."/>
            <person name="Tyler B."/>
            <person name="Panabieres F."/>
            <person name="Shan W."/>
            <person name="Tripathy S."/>
            <person name="Grunwald N."/>
            <person name="Machado M."/>
            <person name="Johnson C.S."/>
            <person name="Walker B."/>
            <person name="Young S.K."/>
            <person name="Zeng Q."/>
            <person name="Gargeya S."/>
            <person name="Fitzgerald M."/>
            <person name="Haas B."/>
            <person name="Abouelleil A."/>
            <person name="Allen A.W."/>
            <person name="Alvarado L."/>
            <person name="Arachchi H.M."/>
            <person name="Berlin A.M."/>
            <person name="Chapman S.B."/>
            <person name="Gainer-Dewar J."/>
            <person name="Goldberg J."/>
            <person name="Griggs A."/>
            <person name="Gujja S."/>
            <person name="Hansen M."/>
            <person name="Howarth C."/>
            <person name="Imamovic A."/>
            <person name="Ireland A."/>
            <person name="Larimer J."/>
            <person name="McCowan C."/>
            <person name="Murphy C."/>
            <person name="Pearson M."/>
            <person name="Poon T.W."/>
            <person name="Priest M."/>
            <person name="Roberts A."/>
            <person name="Saif S."/>
            <person name="Shea T."/>
            <person name="Sisk P."/>
            <person name="Sykes S."/>
            <person name="Wortman J."/>
            <person name="Nusbaum C."/>
            <person name="Birren B."/>
        </authorList>
    </citation>
    <scope>NUCLEOTIDE SEQUENCE [LARGE SCALE GENOMIC DNA]</scope>
    <source>
        <strain evidence="4 5">P10297</strain>
    </source>
</reference>
<gene>
    <name evidence="4" type="ORF">F442_03269</name>
</gene>
<dbReference type="AlphaFoldDB" id="W2ZWE7"/>
<evidence type="ECO:0000256" key="2">
    <source>
        <dbReference type="SAM" id="MobiDB-lite"/>
    </source>
</evidence>
<dbReference type="GO" id="GO:0003677">
    <property type="term" value="F:DNA binding"/>
    <property type="evidence" value="ECO:0007669"/>
    <property type="project" value="UniProtKB-KW"/>
</dbReference>
<dbReference type="Gene3D" id="1.10.10.60">
    <property type="entry name" value="Homeodomain-like"/>
    <property type="match status" value="1"/>
</dbReference>
<feature type="region of interest" description="Disordered" evidence="2">
    <location>
        <begin position="31"/>
        <end position="51"/>
    </location>
</feature>
<dbReference type="SUPFAM" id="SSF46689">
    <property type="entry name" value="Homeodomain-like"/>
    <property type="match status" value="1"/>
</dbReference>
<dbReference type="InterPro" id="IPR009057">
    <property type="entry name" value="Homeodomain-like_sf"/>
</dbReference>
<dbReference type="EMBL" id="ANIY01000756">
    <property type="protein sequence ID" value="ETP51618.1"/>
    <property type="molecule type" value="Genomic_DNA"/>
</dbReference>
<evidence type="ECO:0000259" key="3">
    <source>
        <dbReference type="PROSITE" id="PS51253"/>
    </source>
</evidence>